<comment type="function">
    <text evidence="9">Phosphorylase is an important allosteric enzyme in carbohydrate metabolism. Enzymes from different sources differ in their regulatory mechanisms and in their natural substrates. However, all known phosphorylases share catalytic and structural properties.</text>
</comment>
<dbReference type="PANTHER" id="PTHR42655:SF1">
    <property type="entry name" value="GLYCOGEN PHOSPHORYLASE"/>
    <property type="match status" value="1"/>
</dbReference>
<evidence type="ECO:0000256" key="9">
    <source>
        <dbReference type="ARBA" id="ARBA00025174"/>
    </source>
</evidence>
<reference evidence="10 11" key="1">
    <citation type="journal article" date="2019" name="Nat. Microbiol.">
        <title>Mediterranean grassland soil C-N compound turnover is dependent on rainfall and depth, and is mediated by genomically divergent microorganisms.</title>
        <authorList>
            <person name="Diamond S."/>
            <person name="Andeer P.F."/>
            <person name="Li Z."/>
            <person name="Crits-Christoph A."/>
            <person name="Burstein D."/>
            <person name="Anantharaman K."/>
            <person name="Lane K.R."/>
            <person name="Thomas B.C."/>
            <person name="Pan C."/>
            <person name="Northen T.R."/>
            <person name="Banfield J.F."/>
        </authorList>
    </citation>
    <scope>NUCLEOTIDE SEQUENCE [LARGE SCALE GENOMIC DNA]</scope>
    <source>
        <strain evidence="10">WS_3</strain>
    </source>
</reference>
<evidence type="ECO:0000256" key="5">
    <source>
        <dbReference type="ARBA" id="ARBA00022676"/>
    </source>
</evidence>
<accession>A0A538SB03</accession>
<protein>
    <recommendedName>
        <fullName evidence="4">glycogen phosphorylase</fullName>
        <ecNumber evidence="4">2.4.1.1</ecNumber>
    </recommendedName>
</protein>
<dbReference type="Gene3D" id="3.40.50.2000">
    <property type="entry name" value="Glycogen Phosphorylase B"/>
    <property type="match status" value="3"/>
</dbReference>
<organism evidence="10 11">
    <name type="scientific">Eiseniibacteriota bacterium</name>
    <dbReference type="NCBI Taxonomy" id="2212470"/>
    <lineage>
        <taxon>Bacteria</taxon>
        <taxon>Candidatus Eiseniibacteriota</taxon>
    </lineage>
</organism>
<sequence length="528" mass="58421">MAPSVAYFCMEFGLHAEFPIYAGGLGILAGDYIKSAHDLGRPVVAVGLRWARGYSRQRLAPDDTPIDDFPEYAADFLEDTRVRVRVRVGTREVEARVWRVTRWGNAPLFLLEPTAEADRWITHRLYEPTLDRRVAQEILLGVGGIRALRKLGLDIDTYHFNEGHAVFAGVEMIAERMAAGATFGDAWAAVREQIVFTTHTPIPAGNEVHPLAELRRLGACCELVDWEMEQIGGDPFSMTVAGLRLARRANAVSTLHGEVSRGMWNAVTGACPIIAITNGVHVPTWQDARIREARGSAAGLWATHRALKLELLAAVALRTGAHLDPDVLTIGFARRAAAYKRSDLIFRDPARIDPLLAGRRLQLVFAGKAHPDDADGRRMVARLVAMARRHPAAVVFVPDYDMTLAQLLTRGVDVWLNNPIRPLEACGTSGMKAALNGVLNFSVLDGWWPEACRHGENGWAIGDGDEDGADRDRRDLDALLNTLEGDVLPAYADRQRWIGMMQASIETVQERFSSDRMVEKYFAQLYAC</sequence>
<dbReference type="PANTHER" id="PTHR42655">
    <property type="entry name" value="GLYCOGEN PHOSPHORYLASE"/>
    <property type="match status" value="1"/>
</dbReference>
<proteinExistence type="inferred from homology"/>
<dbReference type="InterPro" id="IPR000811">
    <property type="entry name" value="Glyco_trans_35"/>
</dbReference>
<evidence type="ECO:0000256" key="7">
    <source>
        <dbReference type="ARBA" id="ARBA00022898"/>
    </source>
</evidence>
<comment type="catalytic activity">
    <reaction evidence="1">
        <text>[(1-&gt;4)-alpha-D-glucosyl](n) + phosphate = [(1-&gt;4)-alpha-D-glucosyl](n-1) + alpha-D-glucose 1-phosphate</text>
        <dbReference type="Rhea" id="RHEA:41732"/>
        <dbReference type="Rhea" id="RHEA-COMP:9584"/>
        <dbReference type="Rhea" id="RHEA-COMP:9586"/>
        <dbReference type="ChEBI" id="CHEBI:15444"/>
        <dbReference type="ChEBI" id="CHEBI:43474"/>
        <dbReference type="ChEBI" id="CHEBI:58601"/>
        <dbReference type="EC" id="2.4.1.1"/>
    </reaction>
</comment>
<evidence type="ECO:0000313" key="10">
    <source>
        <dbReference type="EMBL" id="TMQ48537.1"/>
    </source>
</evidence>
<comment type="caution">
    <text evidence="10">The sequence shown here is derived from an EMBL/GenBank/DDBJ whole genome shotgun (WGS) entry which is preliminary data.</text>
</comment>
<dbReference type="InterPro" id="IPR035090">
    <property type="entry name" value="Pyridoxal_P_attach_site"/>
</dbReference>
<evidence type="ECO:0000256" key="8">
    <source>
        <dbReference type="ARBA" id="ARBA00023277"/>
    </source>
</evidence>
<evidence type="ECO:0000256" key="2">
    <source>
        <dbReference type="ARBA" id="ARBA00001933"/>
    </source>
</evidence>
<dbReference type="GO" id="GO:0030170">
    <property type="term" value="F:pyridoxal phosphate binding"/>
    <property type="evidence" value="ECO:0007669"/>
    <property type="project" value="InterPro"/>
</dbReference>
<dbReference type="EMBL" id="VBOT01000138">
    <property type="protein sequence ID" value="TMQ48537.1"/>
    <property type="molecule type" value="Genomic_DNA"/>
</dbReference>
<evidence type="ECO:0000256" key="1">
    <source>
        <dbReference type="ARBA" id="ARBA00001275"/>
    </source>
</evidence>
<name>A0A538SB03_UNCEI</name>
<dbReference type="AlphaFoldDB" id="A0A538SB03"/>
<dbReference type="SUPFAM" id="SSF53756">
    <property type="entry name" value="UDP-Glycosyltransferase/glycogen phosphorylase"/>
    <property type="match status" value="1"/>
</dbReference>
<comment type="cofactor">
    <cofactor evidence="2">
        <name>pyridoxal 5'-phosphate</name>
        <dbReference type="ChEBI" id="CHEBI:597326"/>
    </cofactor>
</comment>
<gene>
    <name evidence="10" type="primary">glgP</name>
    <name evidence="10" type="ORF">E6K73_11810</name>
</gene>
<evidence type="ECO:0000256" key="4">
    <source>
        <dbReference type="ARBA" id="ARBA00012591"/>
    </source>
</evidence>
<evidence type="ECO:0000313" key="11">
    <source>
        <dbReference type="Proteomes" id="UP000320184"/>
    </source>
</evidence>
<comment type="similarity">
    <text evidence="3">Belongs to the glycogen phosphorylase family.</text>
</comment>
<dbReference type="Pfam" id="PF00343">
    <property type="entry name" value="Phosphorylase"/>
    <property type="match status" value="1"/>
</dbReference>
<keyword evidence="8" id="KW-0119">Carbohydrate metabolism</keyword>
<dbReference type="GO" id="GO:0005975">
    <property type="term" value="P:carbohydrate metabolic process"/>
    <property type="evidence" value="ECO:0007669"/>
    <property type="project" value="InterPro"/>
</dbReference>
<evidence type="ECO:0000256" key="6">
    <source>
        <dbReference type="ARBA" id="ARBA00022679"/>
    </source>
</evidence>
<dbReference type="Proteomes" id="UP000320184">
    <property type="component" value="Unassembled WGS sequence"/>
</dbReference>
<keyword evidence="6" id="KW-0808">Transferase</keyword>
<evidence type="ECO:0000256" key="3">
    <source>
        <dbReference type="ARBA" id="ARBA00006047"/>
    </source>
</evidence>
<dbReference type="EC" id="2.4.1.1" evidence="4"/>
<dbReference type="GO" id="GO:0008184">
    <property type="term" value="F:glycogen phosphorylase activity"/>
    <property type="evidence" value="ECO:0007669"/>
    <property type="project" value="InterPro"/>
</dbReference>
<keyword evidence="5" id="KW-0328">Glycosyltransferase</keyword>
<dbReference type="NCBIfam" id="TIGR02094">
    <property type="entry name" value="more_P_ylases"/>
    <property type="match status" value="2"/>
</dbReference>
<dbReference type="PROSITE" id="PS00102">
    <property type="entry name" value="PHOSPHORYLASE"/>
    <property type="match status" value="1"/>
</dbReference>
<dbReference type="InterPro" id="IPR052182">
    <property type="entry name" value="Glycogen/Maltodextrin_Phosph"/>
</dbReference>
<keyword evidence="7" id="KW-0663">Pyridoxal phosphate</keyword>
<dbReference type="InterPro" id="IPR011834">
    <property type="entry name" value="Agluc_phsphrylas"/>
</dbReference>